<evidence type="ECO:0000313" key="8">
    <source>
        <dbReference type="EMBL" id="SDF52901.1"/>
    </source>
</evidence>
<evidence type="ECO:0000256" key="3">
    <source>
        <dbReference type="ARBA" id="ARBA00022729"/>
    </source>
</evidence>
<evidence type="ECO:0000256" key="1">
    <source>
        <dbReference type="ARBA" id="ARBA00004418"/>
    </source>
</evidence>
<comment type="similarity">
    <text evidence="2">Belongs to the bacterial solute-binding protein SsuA/TauA family.</text>
</comment>
<evidence type="ECO:0000313" key="9">
    <source>
        <dbReference type="EMBL" id="SES97404.1"/>
    </source>
</evidence>
<dbReference type="RefSeq" id="WP_073157720.1">
    <property type="nucleotide sequence ID" value="NZ_FMYT01000012.1"/>
</dbReference>
<dbReference type="PANTHER" id="PTHR30024">
    <property type="entry name" value="ALIPHATIC SULFONATES-BINDING PROTEIN-RELATED"/>
    <property type="match status" value="1"/>
</dbReference>
<evidence type="ECO:0000313" key="14">
    <source>
        <dbReference type="Proteomes" id="UP000247389"/>
    </source>
</evidence>
<dbReference type="Gene3D" id="3.40.190.10">
    <property type="entry name" value="Periplasmic binding protein-like II"/>
    <property type="match status" value="2"/>
</dbReference>
<dbReference type="Pfam" id="PF09084">
    <property type="entry name" value="NMT1"/>
    <property type="match status" value="1"/>
</dbReference>
<protein>
    <submittedName>
        <fullName evidence="7">Taurine transport system substrate-binding protein</fullName>
    </submittedName>
</protein>
<dbReference type="EMBL" id="QICM01000023">
    <property type="protein sequence ID" value="PXV63478.1"/>
    <property type="molecule type" value="Genomic_DNA"/>
</dbReference>
<dbReference type="PROSITE" id="PS51257">
    <property type="entry name" value="PROKAR_LIPOPROTEIN"/>
    <property type="match status" value="1"/>
</dbReference>
<keyword evidence="13" id="KW-1185">Reference proteome</keyword>
<evidence type="ECO:0000313" key="6">
    <source>
        <dbReference type="EMBL" id="PXV63478.1"/>
    </source>
</evidence>
<sequence>MKNKYFKKIMLIFLITALALTLTACGNDQAQNEGQEIKNTAAEEELPEEINFGILRVPNDETIAVAEGFFDKYFTERGIKINTRIFDSGVEANQALASGSIDFATMGNTNAITALARELNVELIWIHEVLGENEALAVKNGSGIEKVEDLVGKRIAVPFASTSHYVLLNVLKEAGIEKDVQLLDMQTAEIVAAWERGDVQAAYTWQPTLAQLLKSGYTLTDSSEMAEKGYITANVEVVRKKFSEKYPELVADFISALSEAGDIYRNNPKKAAEIAGNELGIETEVALHQMRGTTWKTREELLSQDFFGTADQPGSFAKVMKDTSDFLQRQGSIEESPSQADFNKYVNPEYIKISLKNDQNN</sequence>
<dbReference type="EMBL" id="SOAA01000017">
    <property type="protein sequence ID" value="TDS29532.1"/>
    <property type="molecule type" value="Genomic_DNA"/>
</dbReference>
<dbReference type="InterPro" id="IPR010068">
    <property type="entry name" value="Peri-bd_TauA"/>
</dbReference>
<dbReference type="CDD" id="cd13560">
    <property type="entry name" value="PBP2_taurine"/>
    <property type="match status" value="1"/>
</dbReference>
<reference evidence="10 16" key="2">
    <citation type="submission" date="2019-03" db="EMBL/GenBank/DDBJ databases">
        <title>Deep subsurface shale carbon reservoir microbial communities from Ohio and West Virginia, USA.</title>
        <authorList>
            <person name="Wrighton K."/>
        </authorList>
    </citation>
    <scope>NUCLEOTIDE SEQUENCE [LARGE SCALE GENOMIC DNA]</scope>
    <source>
        <strain evidence="10 16">UTICA-S4D12</strain>
    </source>
</reference>
<evidence type="ECO:0000313" key="13">
    <source>
        <dbReference type="Proteomes" id="UP000199519"/>
    </source>
</evidence>
<dbReference type="SMART" id="SM00062">
    <property type="entry name" value="PBPb"/>
    <property type="match status" value="1"/>
</dbReference>
<feature type="chain" id="PRO_5044557476" evidence="4">
    <location>
        <begin position="27"/>
        <end position="361"/>
    </location>
</feature>
<evidence type="ECO:0000313" key="16">
    <source>
        <dbReference type="Proteomes" id="UP000295758"/>
    </source>
</evidence>
<dbReference type="EMBL" id="SOEF01000014">
    <property type="protein sequence ID" value="TDX43769.1"/>
    <property type="molecule type" value="Genomic_DNA"/>
</dbReference>
<evidence type="ECO:0000256" key="2">
    <source>
        <dbReference type="ARBA" id="ARBA00010742"/>
    </source>
</evidence>
<evidence type="ECO:0000313" key="17">
    <source>
        <dbReference type="Proteomes" id="UP000324896"/>
    </source>
</evidence>
<evidence type="ECO:0000313" key="7">
    <source>
        <dbReference type="EMBL" id="SDC70333.1"/>
    </source>
</evidence>
<evidence type="ECO:0000313" key="10">
    <source>
        <dbReference type="EMBL" id="TDS29532.1"/>
    </source>
</evidence>
<proteinExistence type="inferred from homology"/>
<evidence type="ECO:0000313" key="12">
    <source>
        <dbReference type="Proteomes" id="UP000198612"/>
    </source>
</evidence>
<dbReference type="Proteomes" id="UP000295472">
    <property type="component" value="Unassembled WGS sequence"/>
</dbReference>
<dbReference type="PANTHER" id="PTHR30024:SF47">
    <property type="entry name" value="TAURINE-BINDING PERIPLASMIC PROTEIN"/>
    <property type="match status" value="1"/>
</dbReference>
<dbReference type="GO" id="GO:0042918">
    <property type="term" value="P:alkanesulfonate transmembrane transport"/>
    <property type="evidence" value="ECO:0007669"/>
    <property type="project" value="TreeGrafter"/>
</dbReference>
<accession>A0A1G6NR17</accession>
<dbReference type="Proteomes" id="UP000199519">
    <property type="component" value="Unassembled WGS sequence"/>
</dbReference>
<feature type="signal peptide" evidence="4">
    <location>
        <begin position="1"/>
        <end position="26"/>
    </location>
</feature>
<evidence type="ECO:0000313" key="11">
    <source>
        <dbReference type="EMBL" id="TDX43769.1"/>
    </source>
</evidence>
<dbReference type="OrthoDB" id="9815602at2"/>
<keyword evidence="3 4" id="KW-0732">Signal</keyword>
<dbReference type="AlphaFoldDB" id="A0A1G6NR17"/>
<dbReference type="Proteomes" id="UP000324896">
    <property type="component" value="Unassembled WGS sequence"/>
</dbReference>
<dbReference type="EMBL" id="FNBJ01000014">
    <property type="protein sequence ID" value="SDF52901.1"/>
    <property type="molecule type" value="Genomic_DNA"/>
</dbReference>
<evidence type="ECO:0000259" key="5">
    <source>
        <dbReference type="SMART" id="SM00062"/>
    </source>
</evidence>
<dbReference type="EMBL" id="FMYT01000012">
    <property type="protein sequence ID" value="SDC70333.1"/>
    <property type="molecule type" value="Genomic_DNA"/>
</dbReference>
<comment type="subcellular location">
    <subcellularLocation>
        <location evidence="1">Periplasm</location>
    </subcellularLocation>
</comment>
<dbReference type="Proteomes" id="UP000247389">
    <property type="component" value="Unassembled WGS sequence"/>
</dbReference>
<organism evidence="7 17">
    <name type="scientific">Halanaerobium congolense</name>
    <dbReference type="NCBI Taxonomy" id="54121"/>
    <lineage>
        <taxon>Bacteria</taxon>
        <taxon>Bacillati</taxon>
        <taxon>Bacillota</taxon>
        <taxon>Clostridia</taxon>
        <taxon>Halanaerobiales</taxon>
        <taxon>Halanaerobiaceae</taxon>
        <taxon>Halanaerobium</taxon>
    </lineage>
</organism>
<dbReference type="EMBL" id="FOHG01000014">
    <property type="protein sequence ID" value="SES97404.1"/>
    <property type="molecule type" value="Genomic_DNA"/>
</dbReference>
<dbReference type="GeneID" id="57012707"/>
<dbReference type="InterPro" id="IPR015168">
    <property type="entry name" value="SsuA/THI5"/>
</dbReference>
<dbReference type="Proteomes" id="UP000198612">
    <property type="component" value="Unassembled WGS sequence"/>
</dbReference>
<reference evidence="12 13" key="1">
    <citation type="submission" date="2016-10" db="EMBL/GenBank/DDBJ databases">
        <authorList>
            <person name="Varghese N."/>
            <person name="Submissions S."/>
        </authorList>
    </citation>
    <scope>NUCLEOTIDE SEQUENCE [LARGE SCALE GENOMIC DNA]</scope>
    <source>
        <strain evidence="7 17">WG10</strain>
        <strain evidence="8 13">WG2</strain>
        <strain evidence="9 12">WG5</strain>
    </source>
</reference>
<reference evidence="11 15" key="3">
    <citation type="submission" date="2019-03" db="EMBL/GenBank/DDBJ databases">
        <title>Subsurface microbial communities from deep shales in Ohio and West Virginia, USA.</title>
        <authorList>
            <person name="Wrighton K."/>
        </authorList>
    </citation>
    <scope>NUCLEOTIDE SEQUENCE [LARGE SCALE GENOMIC DNA]</scope>
    <source>
        <strain evidence="11 15">DSMZ 11287</strain>
        <strain evidence="6 14">MSL28</strain>
    </source>
</reference>
<evidence type="ECO:0000313" key="15">
    <source>
        <dbReference type="Proteomes" id="UP000295472"/>
    </source>
</evidence>
<gene>
    <name evidence="10" type="ORF">BY453_11719</name>
    <name evidence="11" type="ORF">C7954_11464</name>
    <name evidence="6" type="ORF">C8C78_12319</name>
    <name evidence="7" type="ORF">SAMN04488597_11220</name>
    <name evidence="8" type="ORF">SAMN04488598_11447</name>
    <name evidence="9" type="ORF">SAMN04515652_11447</name>
</gene>
<dbReference type="Proteomes" id="UP000295758">
    <property type="component" value="Unassembled WGS sequence"/>
</dbReference>
<name>A0A1G6NR17_9FIRM</name>
<dbReference type="InterPro" id="IPR001638">
    <property type="entry name" value="Solute-binding_3/MltF_N"/>
</dbReference>
<dbReference type="GO" id="GO:0042597">
    <property type="term" value="C:periplasmic space"/>
    <property type="evidence" value="ECO:0007669"/>
    <property type="project" value="UniProtKB-SubCell"/>
</dbReference>
<dbReference type="SUPFAM" id="SSF53850">
    <property type="entry name" value="Periplasmic binding protein-like II"/>
    <property type="match status" value="1"/>
</dbReference>
<feature type="domain" description="Solute-binding protein family 3/N-terminal" evidence="5">
    <location>
        <begin position="49"/>
        <end position="282"/>
    </location>
</feature>
<evidence type="ECO:0000256" key="4">
    <source>
        <dbReference type="SAM" id="SignalP"/>
    </source>
</evidence>